<dbReference type="EMBL" id="JANBPY010001125">
    <property type="protein sequence ID" value="KAJ1961506.1"/>
    <property type="molecule type" value="Genomic_DNA"/>
</dbReference>
<evidence type="ECO:0000313" key="4">
    <source>
        <dbReference type="Proteomes" id="UP001150925"/>
    </source>
</evidence>
<feature type="compositionally biased region" description="Polar residues" evidence="1">
    <location>
        <begin position="115"/>
        <end position="138"/>
    </location>
</feature>
<evidence type="ECO:0000256" key="1">
    <source>
        <dbReference type="SAM" id="MobiDB-lite"/>
    </source>
</evidence>
<comment type="caution">
    <text evidence="3">The sequence shown here is derived from an EMBL/GenBank/DDBJ whole genome shotgun (WGS) entry which is preliminary data.</text>
</comment>
<dbReference type="Proteomes" id="UP001150925">
    <property type="component" value="Unassembled WGS sequence"/>
</dbReference>
<proteinExistence type="predicted"/>
<feature type="chain" id="PRO_5040817093" evidence="2">
    <location>
        <begin position="25"/>
        <end position="235"/>
    </location>
</feature>
<dbReference type="OrthoDB" id="2349272at2759"/>
<feature type="compositionally biased region" description="Low complexity" evidence="1">
    <location>
        <begin position="56"/>
        <end position="67"/>
    </location>
</feature>
<feature type="signal peptide" evidence="2">
    <location>
        <begin position="1"/>
        <end position="24"/>
    </location>
</feature>
<feature type="non-terminal residue" evidence="3">
    <location>
        <position position="235"/>
    </location>
</feature>
<keyword evidence="4" id="KW-1185">Reference proteome</keyword>
<feature type="region of interest" description="Disordered" evidence="1">
    <location>
        <begin position="34"/>
        <end position="138"/>
    </location>
</feature>
<evidence type="ECO:0000256" key="2">
    <source>
        <dbReference type="SAM" id="SignalP"/>
    </source>
</evidence>
<gene>
    <name evidence="3" type="ORF">IWQ62_003842</name>
</gene>
<reference evidence="3" key="1">
    <citation type="submission" date="2022-07" db="EMBL/GenBank/DDBJ databases">
        <title>Phylogenomic reconstructions and comparative analyses of Kickxellomycotina fungi.</title>
        <authorList>
            <person name="Reynolds N.K."/>
            <person name="Stajich J.E."/>
            <person name="Barry K."/>
            <person name="Grigoriev I.V."/>
            <person name="Crous P."/>
            <person name="Smith M.E."/>
        </authorList>
    </citation>
    <scope>NUCLEOTIDE SEQUENCE</scope>
    <source>
        <strain evidence="3">RSA 1196</strain>
    </source>
</reference>
<dbReference type="AlphaFoldDB" id="A0A9W8ATH1"/>
<accession>A0A9W8ATH1</accession>
<organism evidence="3 4">
    <name type="scientific">Dispira parvispora</name>
    <dbReference type="NCBI Taxonomy" id="1520584"/>
    <lineage>
        <taxon>Eukaryota</taxon>
        <taxon>Fungi</taxon>
        <taxon>Fungi incertae sedis</taxon>
        <taxon>Zoopagomycota</taxon>
        <taxon>Kickxellomycotina</taxon>
        <taxon>Dimargaritomycetes</taxon>
        <taxon>Dimargaritales</taxon>
        <taxon>Dimargaritaceae</taxon>
        <taxon>Dispira</taxon>
    </lineage>
</organism>
<protein>
    <submittedName>
        <fullName evidence="3">Uncharacterized protein</fullName>
    </submittedName>
</protein>
<name>A0A9W8ATH1_9FUNG</name>
<evidence type="ECO:0000313" key="3">
    <source>
        <dbReference type="EMBL" id="KAJ1961506.1"/>
    </source>
</evidence>
<sequence>MYMGKSKSLTIFALAAIMWCGATALPTETKCDSNPGTLIPDLPESSPGPIPAVDDSNSNPIGNNNGSYQETPPPGAPVGENGPPADEAGNPNVPGNNGGSYPEVTPTPIDEENKSSYTEIPSNPGNGTAGNPTENSGKVTKHITLEVLQRMYPEKAKNGCTPPSNDEHPEKAGECLTLDQVIKPLHAAFDMYNIDNAGAQRAVTDIMFYESMGFFYKTNFKNHGQGTFAQLSKEF</sequence>
<keyword evidence="2" id="KW-0732">Signal</keyword>